<keyword evidence="6" id="KW-0963">Cytoplasm</keyword>
<keyword evidence="15" id="KW-1133">Transmembrane helix</keyword>
<keyword evidence="11" id="KW-0072">Autophagy</keyword>
<proteinExistence type="inferred from homology"/>
<dbReference type="GO" id="GO:0016504">
    <property type="term" value="F:peptidase activator activity"/>
    <property type="evidence" value="ECO:0007669"/>
    <property type="project" value="InterPro"/>
</dbReference>
<evidence type="ECO:0000259" key="18">
    <source>
        <dbReference type="Pfam" id="PF23096"/>
    </source>
</evidence>
<feature type="transmembrane region" description="Helical" evidence="15">
    <location>
        <begin position="2099"/>
        <end position="2122"/>
    </location>
</feature>
<keyword evidence="13" id="KW-0539">Nucleus</keyword>
<protein>
    <submittedName>
        <fullName evidence="19">Autophagy-related protein 22</fullName>
    </submittedName>
</protein>
<keyword evidence="15" id="KW-0812">Transmembrane</keyword>
<feature type="domain" description="Proteasome activator Blm10 middle HEAT repeats region" evidence="17">
    <location>
        <begin position="513"/>
        <end position="1045"/>
    </location>
</feature>
<dbReference type="SUPFAM" id="SSF103473">
    <property type="entry name" value="MFS general substrate transporter"/>
    <property type="match status" value="2"/>
</dbReference>
<evidence type="ECO:0000256" key="10">
    <source>
        <dbReference type="ARBA" id="ARBA00022970"/>
    </source>
</evidence>
<accession>A0AAF1BTL1</accession>
<dbReference type="InterPro" id="IPR021843">
    <property type="entry name" value="PSME4_C"/>
</dbReference>
<dbReference type="Pfam" id="PF11700">
    <property type="entry name" value="ATG22"/>
    <property type="match status" value="2"/>
</dbReference>
<evidence type="ECO:0000256" key="14">
    <source>
        <dbReference type="SAM" id="MobiDB-lite"/>
    </source>
</evidence>
<keyword evidence="8" id="KW-0677">Repeat</keyword>
<dbReference type="InterPro" id="IPR044738">
    <property type="entry name" value="Atg22"/>
</dbReference>
<dbReference type="InterPro" id="IPR016024">
    <property type="entry name" value="ARM-type_fold"/>
</dbReference>
<evidence type="ECO:0000256" key="5">
    <source>
        <dbReference type="ARBA" id="ARBA00006978"/>
    </source>
</evidence>
<dbReference type="PANTHER" id="PTHR32170:SF3">
    <property type="entry name" value="PROTEASOME ACTIVATOR COMPLEX SUBUNIT 4"/>
    <property type="match status" value="1"/>
</dbReference>
<evidence type="ECO:0000256" key="12">
    <source>
        <dbReference type="ARBA" id="ARBA00023204"/>
    </source>
</evidence>
<dbReference type="InterPro" id="IPR032430">
    <property type="entry name" value="Blm10_mid"/>
</dbReference>
<feature type="transmembrane region" description="Helical" evidence="15">
    <location>
        <begin position="2600"/>
        <end position="2619"/>
    </location>
</feature>
<feature type="transmembrane region" description="Helical" evidence="15">
    <location>
        <begin position="2505"/>
        <end position="2530"/>
    </location>
</feature>
<dbReference type="InterPro" id="IPR024671">
    <property type="entry name" value="Atg22-like"/>
</dbReference>
<dbReference type="GO" id="GO:0005829">
    <property type="term" value="C:cytosol"/>
    <property type="evidence" value="ECO:0007669"/>
    <property type="project" value="TreeGrafter"/>
</dbReference>
<keyword evidence="15" id="KW-0472">Membrane</keyword>
<evidence type="ECO:0000256" key="13">
    <source>
        <dbReference type="ARBA" id="ARBA00023242"/>
    </source>
</evidence>
<dbReference type="InterPro" id="IPR011989">
    <property type="entry name" value="ARM-like"/>
</dbReference>
<feature type="transmembrane region" description="Helical" evidence="15">
    <location>
        <begin position="2221"/>
        <end position="2248"/>
    </location>
</feature>
<dbReference type="EMBL" id="CP086719">
    <property type="protein sequence ID" value="WOO84928.1"/>
    <property type="molecule type" value="Genomic_DNA"/>
</dbReference>
<name>A0AAF1BTL1_9TREE</name>
<evidence type="ECO:0000313" key="20">
    <source>
        <dbReference type="Proteomes" id="UP000827549"/>
    </source>
</evidence>
<dbReference type="GO" id="GO:0070628">
    <property type="term" value="F:proteasome binding"/>
    <property type="evidence" value="ECO:0007669"/>
    <property type="project" value="InterPro"/>
</dbReference>
<evidence type="ECO:0000256" key="15">
    <source>
        <dbReference type="SAM" id="Phobius"/>
    </source>
</evidence>
<sequence length="2653" mass="294964">MSLMALLAQRTKSPPSFTVATAFDPLASTINASPSLSIPCGVPHDKPDDDRLSCLGLPLSLPYEVESLAEMDDRLELIVTRLTECVKAREWGLGFRMWNSTLNIWMSMGYPMKKEIRIRLIFLFYEIICGYSPPSYANDPVIPGMGTSFVEDRANDLIAFLSDRTLSIHDLRIPWRPLYDALYNELFPHPNKLARHSVNLAPVYLNVAEMAQRFFHPSEVDEMLEVILPQFDPSMDSILATQLFLVHFLPISHCQRWLPLIFRLWYGLNSGLWDDQASDLLGQLAIAHVDPARSDPSLIGRIPRGRVNTPEEQAKNPSIRRAERMHRHRILDYEGKVVNDEDGLNYWVDPQLLPPEEETSDPKWAGIRKDVGIFTEQEFEFVMSKCLRSLNVPVGGSVASQHSMSITASDARTSKKILDAKKPIDRTQSLAEVIIYSMAEDSPIQPFGTNGAPTRAATPGPSNLPHSDPVSRLKNGAATAMTRSGSNDSLAAAGERIERSRKYLAGSKALDHLSQLITSCETFFHPSNSGPWSAFLTVFLSHLTNNFVQRWKQEEEPTCKTPAEWRLTPEIKRAFVLCLRPVALTAMFNKDMESAQPAISTLRRLAILEPDLIMPAIMERAVPSLQGLEETQRTASVTFAIAAVAGPLSSRQLWRFGGMYIADILSLLLPGIDLNDPTKTGLSCMAICNMVDHIRVADISNVDEAKARAVKPGSRAVRLIQRPRVEDDPNDPVSQEFEDLSPQDVEERLRLSTGAFRDWVPEFLGRVLLLFANLPEEGGKTGRAGGKTEMLTLQSVLHTCGAIFAALDDQLFDAALEQVVEYATTTTRSNAVDAVGELVKNLAAANATKVFDRLFPICYQRITAELRSGASSTRTTTTSIPRPSDAALHWWQSIMYGLLVPGRISLPKHRAEYVDLLKSMIRGTYSERGWAWTGKIVEKTLSCLTALYVEEMHLLNKPDRESEDFKLNHTLWWGKLYRPCEALPQWRRPTDADVDMALEVIGLADEAVGTLEQLLDTRTGDQVWINEFCRAMNVVDEVLLGTYSLIQENGNNKLGGEQAPTSLPAEMWEALPAYKAGFLLTDPSDPRYIRVSQFRTRAGEMLVRAAEIMRNAGDSDSSVDSVKLLVTTIGSWLISYGMRSKKYQAASSAYDNLQASKRMYDGQRKQHRSVLLGAAQVHHSNRLMTASYYRVRSALDDKLIMSMLEFCLSPFVRVRRRAQSQFDSITKTYRGAWVLTPSFLFNALQPGTDPDRMKGALYVLRYNITGISRISHDWQGLVPLVECLLNAHHETKASVQTLVNKAIDELLAKLREPVTFRLDLRVEATDFAADDLIALLQHYKPSQSVIERTAQGDIARLDKQNAQYDLLIDRVRAKAADPTLNWRYVQAAARFLYAMTRRDRPTDPRLLQFFLTNVANAHPRIRDYGSAGLTRMLFQATVRTFSQESLERLFLQEPLDPFSRTLDLTKEVGPGFTEKYLASFREDPSDASVLQDRVDTGWLAWGRTMEVSRFSGWDEDVFSLEPACKPAVDLVIQSINDPAWWKQLAAYWSQEETRNYPSANHIDLILALCQVVGRPVLDQIRPLVDSMLADMETKKVYDRHVTRAMWEFLAGLLRGTWEWSGKDRKAFWDWFAPLLPDLFRNIRQDTIKCWDISVEYCLHEQDPRRYKPLLDFMLDTALGADFEGGSAFNLSRRVQLSRSVLRSLRWRFAAWSPDFEALYFKALDCPYAEVRALMASVLNGLDQLHWNASYPSATALVDTILSDPDDTKDIMGILHPPFMSRLQGIVDSLKEMRKDRPHGPKAIMSPHDTTAVTLMHLLSIELSDVHAVSAFPYIIPILPDIFELREMNDNTEMQGIAGRLLAWITSITPAFVLVEPLVKQLIGILQNSTSWRTKMHCMPVLSLTYFRNLALLSEPCKAKCLDVISTCLKDPNQEVREMASVTLAGFLRCSQRSMVLVLKDRFTREIGKIKLPRRVLSPGQVNPEYQTKLVELHAAVLGAVAIVEAFPYTVPKFIPPLLADTLAPRVSEPMPISATIRSCIASFKRTHEKYQERMTEDQLAQINYAQAGNSYCELCMNNKNQDRIATGVMKVPERHVLAWYTYAFAAEVFVACALAIFLPITLERMAREIGFEAPELTKPCALEATTEAVCKARILGKWVDTTSFSMYVKSAAVLTQALVIISIGALADSAYWRKKLLLSFATVGSSTGALFLVIPSRPSHWLPLVAAAITIVGNFTYGASIVCANAFLPGLAREDPTVAAAKAALDGVSNGNGEGGVDAPPDTPAGEEDAPLLDDSGAATAKYAALFSATTARLSSTGVAIGFFSGVAMLALLAIPVAAGGGSTRSLSLAVGLSGLWWGVWTVPAGLGLPSGPKERAPRHWLRAAWVHVGSMIRPSEMKTLPNLFTYLLAWVFLSDGFHTTTYTAILYASSTLHMSAAKVIVIGLLVQLFAVVSSILAPRVQARLGLSNLYFLIYVVVGAQVLPLYACAGLVLPFGGLRTEAEMYVAAAWFGFVSCVLFGLPAAVSLGLAPDIASRRHITDHPCAQLYGPFNSYARAVYAELIPPGHESTFFSLFSLTDKSASFIGPFIVGIIADVSGNIRLGFVFLTLMLALPVPVLLRVRMHDGVQQAAAWSVRKAETWAEGDDDDVDTAV</sequence>
<dbReference type="Proteomes" id="UP000827549">
    <property type="component" value="Chromosome 6"/>
</dbReference>
<dbReference type="GO" id="GO:0005774">
    <property type="term" value="C:vacuolar membrane"/>
    <property type="evidence" value="ECO:0007669"/>
    <property type="project" value="UniProtKB-SubCell"/>
</dbReference>
<evidence type="ECO:0000256" key="7">
    <source>
        <dbReference type="ARBA" id="ARBA00022554"/>
    </source>
</evidence>
<dbReference type="RefSeq" id="XP_062630954.1">
    <property type="nucleotide sequence ID" value="XM_062774970.1"/>
</dbReference>
<evidence type="ECO:0000256" key="3">
    <source>
        <dbReference type="ARBA" id="ARBA00004496"/>
    </source>
</evidence>
<feature type="transmembrane region" description="Helical" evidence="15">
    <location>
        <begin position="2319"/>
        <end position="2341"/>
    </location>
</feature>
<feature type="transmembrane region" description="Helical" evidence="15">
    <location>
        <begin position="2196"/>
        <end position="2215"/>
    </location>
</feature>
<evidence type="ECO:0000259" key="16">
    <source>
        <dbReference type="Pfam" id="PF11919"/>
    </source>
</evidence>
<dbReference type="CDD" id="cd17483">
    <property type="entry name" value="MFS_Atg22_like"/>
    <property type="match status" value="1"/>
</dbReference>
<comment type="subcellular location">
    <subcellularLocation>
        <location evidence="3">Cytoplasm</location>
    </subcellularLocation>
    <subcellularLocation>
        <location evidence="2">Nucleus speckle</location>
    </subcellularLocation>
    <subcellularLocation>
        <location evidence="1">Vacuole membrane</location>
        <topology evidence="1">Multi-pass membrane protein</topology>
    </subcellularLocation>
</comment>
<evidence type="ECO:0000313" key="19">
    <source>
        <dbReference type="EMBL" id="WOO84928.1"/>
    </source>
</evidence>
<keyword evidence="12" id="KW-0234">DNA repair</keyword>
<dbReference type="GeneID" id="87811603"/>
<dbReference type="PANTHER" id="PTHR32170">
    <property type="entry name" value="PROTEASOME ACTIVATOR COMPLEX SUBUNIT 4"/>
    <property type="match status" value="1"/>
</dbReference>
<comment type="similarity">
    <text evidence="4">Belongs to the BLM10 family.</text>
</comment>
<dbReference type="GO" id="GO:0006914">
    <property type="term" value="P:autophagy"/>
    <property type="evidence" value="ECO:0007669"/>
    <property type="project" value="UniProtKB-KW"/>
</dbReference>
<evidence type="ECO:0000256" key="1">
    <source>
        <dbReference type="ARBA" id="ARBA00004128"/>
    </source>
</evidence>
<evidence type="ECO:0000259" key="17">
    <source>
        <dbReference type="Pfam" id="PF16507"/>
    </source>
</evidence>
<gene>
    <name evidence="19" type="primary">ATG22_3</name>
    <name evidence="19" type="ORF">LOC62_06G008437</name>
</gene>
<evidence type="ECO:0000256" key="8">
    <source>
        <dbReference type="ARBA" id="ARBA00022737"/>
    </source>
</evidence>
<organism evidence="19 20">
    <name type="scientific">Vanrija pseudolonga</name>
    <dbReference type="NCBI Taxonomy" id="143232"/>
    <lineage>
        <taxon>Eukaryota</taxon>
        <taxon>Fungi</taxon>
        <taxon>Dikarya</taxon>
        <taxon>Basidiomycota</taxon>
        <taxon>Agaricomycotina</taxon>
        <taxon>Tremellomycetes</taxon>
        <taxon>Trichosporonales</taxon>
        <taxon>Trichosporonaceae</taxon>
        <taxon>Vanrija</taxon>
    </lineage>
</organism>
<feature type="domain" description="Proteasome activator complex subunit 4 C-terminal" evidence="16">
    <location>
        <begin position="1990"/>
        <end position="2072"/>
    </location>
</feature>
<feature type="transmembrane region" description="Helical" evidence="15">
    <location>
        <begin position="2347"/>
        <end position="2369"/>
    </location>
</feature>
<evidence type="ECO:0000256" key="6">
    <source>
        <dbReference type="ARBA" id="ARBA00022490"/>
    </source>
</evidence>
<evidence type="ECO:0000256" key="2">
    <source>
        <dbReference type="ARBA" id="ARBA00004324"/>
    </source>
</evidence>
<dbReference type="Pfam" id="PF16507">
    <property type="entry name" value="HEAT_PSME4_mid"/>
    <property type="match status" value="1"/>
</dbReference>
<feature type="transmembrane region" description="Helical" evidence="15">
    <location>
        <begin position="2470"/>
        <end position="2493"/>
    </location>
</feature>
<feature type="transmembrane region" description="Helical" evidence="15">
    <location>
        <begin position="2440"/>
        <end position="2458"/>
    </location>
</feature>
<dbReference type="InterPro" id="IPR036259">
    <property type="entry name" value="MFS_trans_sf"/>
</dbReference>
<dbReference type="Gene3D" id="1.25.10.10">
    <property type="entry name" value="Leucine-rich Repeat Variant"/>
    <property type="match status" value="1"/>
</dbReference>
<dbReference type="GO" id="GO:0032974">
    <property type="term" value="P:amino acid transmembrane export from vacuole"/>
    <property type="evidence" value="ECO:0007669"/>
    <property type="project" value="InterPro"/>
</dbReference>
<comment type="similarity">
    <text evidence="5">Belongs to the ATG22 family.</text>
</comment>
<dbReference type="GO" id="GO:0010499">
    <property type="term" value="P:proteasomal ubiquitin-independent protein catabolic process"/>
    <property type="evidence" value="ECO:0007669"/>
    <property type="project" value="TreeGrafter"/>
</dbReference>
<dbReference type="Pfam" id="PF11919">
    <property type="entry name" value="PSME4_C"/>
    <property type="match status" value="1"/>
</dbReference>
<keyword evidence="10" id="KW-0813">Transport</keyword>
<keyword evidence="10" id="KW-0029">Amino-acid transport</keyword>
<dbReference type="SUPFAM" id="SSF48371">
    <property type="entry name" value="ARM repeat"/>
    <property type="match status" value="3"/>
</dbReference>
<keyword evidence="20" id="KW-1185">Reference proteome</keyword>
<keyword evidence="7" id="KW-0926">Vacuole</keyword>
<feature type="region of interest" description="Disordered" evidence="14">
    <location>
        <begin position="445"/>
        <end position="470"/>
    </location>
</feature>
<evidence type="ECO:0000256" key="9">
    <source>
        <dbReference type="ARBA" id="ARBA00022763"/>
    </source>
</evidence>
<dbReference type="Pfam" id="PF23096">
    <property type="entry name" value="HEAT_PSME4"/>
    <property type="match status" value="1"/>
</dbReference>
<evidence type="ECO:0000256" key="11">
    <source>
        <dbReference type="ARBA" id="ARBA00023006"/>
    </source>
</evidence>
<dbReference type="GO" id="GO:0006281">
    <property type="term" value="P:DNA repair"/>
    <property type="evidence" value="ECO:0007669"/>
    <property type="project" value="UniProtKB-KW"/>
</dbReference>
<evidence type="ECO:0000256" key="4">
    <source>
        <dbReference type="ARBA" id="ARBA00005739"/>
    </source>
</evidence>
<feature type="region of interest" description="Disordered" evidence="14">
    <location>
        <begin position="2271"/>
        <end position="2290"/>
    </location>
</feature>
<dbReference type="InterPro" id="IPR035309">
    <property type="entry name" value="PSME4"/>
</dbReference>
<keyword evidence="9" id="KW-0227">DNA damage</keyword>
<feature type="domain" description="Proteasome activator complex subunit 4-like HEAT repeat-like" evidence="18">
    <location>
        <begin position="1492"/>
        <end position="1683"/>
    </location>
</feature>
<dbReference type="GO" id="GO:0016607">
    <property type="term" value="C:nuclear speck"/>
    <property type="evidence" value="ECO:0007669"/>
    <property type="project" value="UniProtKB-SubCell"/>
</dbReference>
<reference evidence="19" key="1">
    <citation type="submission" date="2023-10" db="EMBL/GenBank/DDBJ databases">
        <authorList>
            <person name="Noh H."/>
        </authorList>
    </citation>
    <scope>NUCLEOTIDE SEQUENCE</scope>
    <source>
        <strain evidence="19">DUCC4014</strain>
    </source>
</reference>
<dbReference type="InterPro" id="IPR055455">
    <property type="entry name" value="HEAT_PSME4"/>
</dbReference>
<feature type="transmembrane region" description="Helical" evidence="15">
    <location>
        <begin position="2404"/>
        <end position="2428"/>
    </location>
</feature>